<keyword evidence="2" id="KW-0645">Protease</keyword>
<protein>
    <submittedName>
        <fullName evidence="6">Deubiquitinase DESI2</fullName>
        <ecNumber evidence="6">3.4.19.12</ecNumber>
    </submittedName>
</protein>
<sequence>MILDLDEPTSFSVWVNIYTLFVKGRELHLPFGWGVYHSGTEIDGEEWAFGGDRIGTGVWSQPPGHSWPGTEFKSRHYVGEAHISRAQLRQIIAQMSREYPSQQYHFCHHNCHDFTEDFINRLCGKDHYPLPKWLNKLARFGSKTSGFVGIFVKSMRKTQPHQPSIQPQALQIPNGMDPLFQPAKLRPTPPPPRVLASTPCFVDNFEDITPNESPDDDDSTSPNSPPSDERISPQPT</sequence>
<reference evidence="6 7" key="1">
    <citation type="journal article" date="2022" name="bioRxiv">
        <title>Genomics of Preaxostyla Flagellates Illuminates Evolutionary Transitions and the Path Towards Mitochondrial Loss.</title>
        <authorList>
            <person name="Novak L.V.F."/>
            <person name="Treitli S.C."/>
            <person name="Pyrih J."/>
            <person name="Halakuc P."/>
            <person name="Pipaliya S.V."/>
            <person name="Vacek V."/>
            <person name="Brzon O."/>
            <person name="Soukal P."/>
            <person name="Eme L."/>
            <person name="Dacks J.B."/>
            <person name="Karnkowska A."/>
            <person name="Elias M."/>
            <person name="Hampl V."/>
        </authorList>
    </citation>
    <scope>NUCLEOTIDE SEQUENCE [LARGE SCALE GENOMIC DNA]</scope>
    <source>
        <strain evidence="6">NAU3</strain>
        <tissue evidence="6">Gut</tissue>
    </source>
</reference>
<gene>
    <name evidence="6" type="ORF">BLNAU_4083</name>
</gene>
<dbReference type="SMART" id="SM01179">
    <property type="entry name" value="DUF862"/>
    <property type="match status" value="1"/>
</dbReference>
<evidence type="ECO:0000256" key="3">
    <source>
        <dbReference type="ARBA" id="ARBA00022801"/>
    </source>
</evidence>
<accession>A0ABQ9YBE8</accession>
<keyword evidence="7" id="KW-1185">Reference proteome</keyword>
<dbReference type="Proteomes" id="UP001281761">
    <property type="component" value="Unassembled WGS sequence"/>
</dbReference>
<dbReference type="PANTHER" id="PTHR12378">
    <property type="entry name" value="DESUMOYLATING ISOPEPTIDASE"/>
    <property type="match status" value="1"/>
</dbReference>
<feature type="region of interest" description="Disordered" evidence="4">
    <location>
        <begin position="157"/>
        <end position="236"/>
    </location>
</feature>
<feature type="domain" description="PPPDE" evidence="5">
    <location>
        <begin position="11"/>
        <end position="170"/>
    </location>
</feature>
<dbReference type="PANTHER" id="PTHR12378:SF80">
    <property type="entry name" value="IP06716P-RELATED"/>
    <property type="match status" value="1"/>
</dbReference>
<dbReference type="PROSITE" id="PS51858">
    <property type="entry name" value="PPPDE"/>
    <property type="match status" value="1"/>
</dbReference>
<dbReference type="EC" id="3.4.19.12" evidence="6"/>
<feature type="compositionally biased region" description="Polar residues" evidence="4">
    <location>
        <begin position="160"/>
        <end position="171"/>
    </location>
</feature>
<feature type="compositionally biased region" description="Basic and acidic residues" evidence="4">
    <location>
        <begin position="227"/>
        <end position="236"/>
    </location>
</feature>
<comment type="caution">
    <text evidence="6">The sequence shown here is derived from an EMBL/GenBank/DDBJ whole genome shotgun (WGS) entry which is preliminary data.</text>
</comment>
<dbReference type="EMBL" id="JARBJD010000019">
    <property type="protein sequence ID" value="KAK2960996.1"/>
    <property type="molecule type" value="Genomic_DNA"/>
</dbReference>
<name>A0ABQ9YBE8_9EUKA</name>
<dbReference type="GO" id="GO:0004843">
    <property type="term" value="F:cysteine-type deubiquitinase activity"/>
    <property type="evidence" value="ECO:0007669"/>
    <property type="project" value="UniProtKB-EC"/>
</dbReference>
<comment type="similarity">
    <text evidence="1">Belongs to the DeSI family.</text>
</comment>
<dbReference type="InterPro" id="IPR008580">
    <property type="entry name" value="PPPDE_dom"/>
</dbReference>
<evidence type="ECO:0000313" key="7">
    <source>
        <dbReference type="Proteomes" id="UP001281761"/>
    </source>
</evidence>
<evidence type="ECO:0000256" key="4">
    <source>
        <dbReference type="SAM" id="MobiDB-lite"/>
    </source>
</evidence>
<evidence type="ECO:0000256" key="2">
    <source>
        <dbReference type="ARBA" id="ARBA00022670"/>
    </source>
</evidence>
<dbReference type="Gene3D" id="3.90.1720.30">
    <property type="entry name" value="PPPDE domains"/>
    <property type="match status" value="1"/>
</dbReference>
<dbReference type="Pfam" id="PF05903">
    <property type="entry name" value="Peptidase_C97"/>
    <property type="match status" value="1"/>
</dbReference>
<evidence type="ECO:0000256" key="1">
    <source>
        <dbReference type="ARBA" id="ARBA00008140"/>
    </source>
</evidence>
<keyword evidence="3 6" id="KW-0378">Hydrolase</keyword>
<dbReference type="InterPro" id="IPR042266">
    <property type="entry name" value="PPPDE_sf"/>
</dbReference>
<evidence type="ECO:0000259" key="5">
    <source>
        <dbReference type="PROSITE" id="PS51858"/>
    </source>
</evidence>
<proteinExistence type="inferred from homology"/>
<organism evidence="6 7">
    <name type="scientific">Blattamonas nauphoetae</name>
    <dbReference type="NCBI Taxonomy" id="2049346"/>
    <lineage>
        <taxon>Eukaryota</taxon>
        <taxon>Metamonada</taxon>
        <taxon>Preaxostyla</taxon>
        <taxon>Oxymonadida</taxon>
        <taxon>Blattamonas</taxon>
    </lineage>
</organism>
<evidence type="ECO:0000313" key="6">
    <source>
        <dbReference type="EMBL" id="KAK2960996.1"/>
    </source>
</evidence>